<keyword evidence="9" id="KW-0378">Hydrolase</keyword>
<feature type="domain" description="Cas12f1-like TNB" evidence="8">
    <location>
        <begin position="311"/>
        <end position="377"/>
    </location>
</feature>
<dbReference type="EMBL" id="BAAADN010000017">
    <property type="protein sequence ID" value="GAA0455287.1"/>
    <property type="molecule type" value="Genomic_DNA"/>
</dbReference>
<dbReference type="RefSeq" id="WP_244702375.1">
    <property type="nucleotide sequence ID" value="NZ_BAAADN010000017.1"/>
</dbReference>
<evidence type="ECO:0000313" key="10">
    <source>
        <dbReference type="EMBL" id="UOO95115.1"/>
    </source>
</evidence>
<gene>
    <name evidence="9" type="ORF">GCM10008985_08890</name>
    <name evidence="10" type="ORF">MUK72_14250</name>
</gene>
<dbReference type="NCBIfam" id="NF040570">
    <property type="entry name" value="guided_TnpB"/>
    <property type="match status" value="1"/>
</dbReference>
<evidence type="ECO:0000256" key="2">
    <source>
        <dbReference type="ARBA" id="ARBA00011044"/>
    </source>
</evidence>
<dbReference type="Proteomes" id="UP001500962">
    <property type="component" value="Unassembled WGS sequence"/>
</dbReference>
<dbReference type="Proteomes" id="UP000830542">
    <property type="component" value="Chromosome"/>
</dbReference>
<feature type="region of interest" description="Disordered" evidence="6">
    <location>
        <begin position="93"/>
        <end position="118"/>
    </location>
</feature>
<dbReference type="AlphaFoldDB" id="A0AAV3SEC5"/>
<evidence type="ECO:0000259" key="7">
    <source>
        <dbReference type="Pfam" id="PF01385"/>
    </source>
</evidence>
<feature type="compositionally biased region" description="Basic and acidic residues" evidence="6">
    <location>
        <begin position="108"/>
        <end position="118"/>
    </location>
</feature>
<dbReference type="EMBL" id="CP095005">
    <property type="protein sequence ID" value="UOO95115.1"/>
    <property type="molecule type" value="Genomic_DNA"/>
</dbReference>
<keyword evidence="9" id="KW-0255">Endonuclease</keyword>
<evidence type="ECO:0000256" key="6">
    <source>
        <dbReference type="SAM" id="MobiDB-lite"/>
    </source>
</evidence>
<comment type="similarity">
    <text evidence="1">In the C-terminal section; belongs to the transposase 35 family.</text>
</comment>
<dbReference type="Pfam" id="PF01385">
    <property type="entry name" value="OrfB_IS605"/>
    <property type="match status" value="1"/>
</dbReference>
<feature type="domain" description="Probable transposase IS891/IS1136/IS1341" evidence="7">
    <location>
        <begin position="183"/>
        <end position="285"/>
    </location>
</feature>
<proteinExistence type="inferred from homology"/>
<dbReference type="GO" id="GO:0004519">
    <property type="term" value="F:endonuclease activity"/>
    <property type="evidence" value="ECO:0007669"/>
    <property type="project" value="UniProtKB-KW"/>
</dbReference>
<protein>
    <submittedName>
        <fullName evidence="9">RNA-guided endonuclease TnpB family protein</fullName>
    </submittedName>
    <submittedName>
        <fullName evidence="10">Transposase</fullName>
    </submittedName>
</protein>
<reference evidence="9" key="3">
    <citation type="submission" date="2023-12" db="EMBL/GenBank/DDBJ databases">
        <authorList>
            <person name="Sun Q."/>
            <person name="Inoue M."/>
        </authorList>
    </citation>
    <scope>NUCLEOTIDE SEQUENCE</scope>
    <source>
        <strain evidence="9">JCM 12289</strain>
    </source>
</reference>
<name>A0AAV3SEC5_HALDO</name>
<evidence type="ECO:0000313" key="12">
    <source>
        <dbReference type="Proteomes" id="UP001500962"/>
    </source>
</evidence>
<dbReference type="InterPro" id="IPR001959">
    <property type="entry name" value="Transposase"/>
</dbReference>
<dbReference type="NCBIfam" id="TIGR01766">
    <property type="entry name" value="IS200/IS605 family accessory protein TnpB-like domain"/>
    <property type="match status" value="1"/>
</dbReference>
<dbReference type="InterPro" id="IPR010095">
    <property type="entry name" value="Cas12f1-like_TNB"/>
</dbReference>
<keyword evidence="3" id="KW-0815">Transposition</keyword>
<dbReference type="Pfam" id="PF07282">
    <property type="entry name" value="Cas12f1-like_TNB"/>
    <property type="match status" value="1"/>
</dbReference>
<evidence type="ECO:0000313" key="9">
    <source>
        <dbReference type="EMBL" id="GAA0455287.1"/>
    </source>
</evidence>
<evidence type="ECO:0000256" key="5">
    <source>
        <dbReference type="ARBA" id="ARBA00023172"/>
    </source>
</evidence>
<dbReference type="GeneID" id="71763032"/>
<evidence type="ECO:0000256" key="1">
    <source>
        <dbReference type="ARBA" id="ARBA00008761"/>
    </source>
</evidence>
<dbReference type="PANTHER" id="PTHR30405">
    <property type="entry name" value="TRANSPOSASE"/>
    <property type="match status" value="1"/>
</dbReference>
<dbReference type="GO" id="GO:0003677">
    <property type="term" value="F:DNA binding"/>
    <property type="evidence" value="ECO:0007669"/>
    <property type="project" value="UniProtKB-KW"/>
</dbReference>
<evidence type="ECO:0000259" key="8">
    <source>
        <dbReference type="Pfam" id="PF07282"/>
    </source>
</evidence>
<reference evidence="10" key="2">
    <citation type="submission" date="2022-04" db="EMBL/GenBank/DDBJ databases">
        <title>Sequencing and genomic assembly of Halococcus dombrowskii.</title>
        <authorList>
            <person name="Lim S.W."/>
            <person name="MacLea K.S."/>
        </authorList>
    </citation>
    <scope>NUCLEOTIDE SEQUENCE</scope>
    <source>
        <strain evidence="10">H4</strain>
    </source>
</reference>
<keyword evidence="11" id="KW-1185">Reference proteome</keyword>
<evidence type="ECO:0000313" key="11">
    <source>
        <dbReference type="Proteomes" id="UP000830542"/>
    </source>
</evidence>
<keyword evidence="5" id="KW-0233">DNA recombination</keyword>
<dbReference type="KEGG" id="hdo:MUK72_14250"/>
<dbReference type="PANTHER" id="PTHR30405:SF11">
    <property type="entry name" value="RNA-GUIDED DNA ENDONUCLEASE RV2885C-RELATED"/>
    <property type="match status" value="1"/>
</dbReference>
<dbReference type="GO" id="GO:0006310">
    <property type="term" value="P:DNA recombination"/>
    <property type="evidence" value="ECO:0007669"/>
    <property type="project" value="UniProtKB-KW"/>
</dbReference>
<dbReference type="InterPro" id="IPR051399">
    <property type="entry name" value="RNA-guided_DNA_endo/Transpos"/>
</dbReference>
<reference evidence="9" key="1">
    <citation type="journal article" date="2014" name="Int. J. Syst. Evol. Microbiol.">
        <title>Complete genome sequence of Corynebacterium casei LMG S-19264T (=DSM 44701T), isolated from a smear-ripened cheese.</title>
        <authorList>
            <consortium name="US DOE Joint Genome Institute (JGI-PGF)"/>
            <person name="Walter F."/>
            <person name="Albersmeier A."/>
            <person name="Kalinowski J."/>
            <person name="Ruckert C."/>
        </authorList>
    </citation>
    <scope>NUCLEOTIDE SEQUENCE</scope>
    <source>
        <strain evidence="9">JCM 12289</strain>
    </source>
</reference>
<evidence type="ECO:0000256" key="4">
    <source>
        <dbReference type="ARBA" id="ARBA00023125"/>
    </source>
</evidence>
<accession>A0AAV3SEC5</accession>
<keyword evidence="4" id="KW-0238">DNA-binding</keyword>
<comment type="similarity">
    <text evidence="2">In the N-terminal section; belongs to the transposase 2 family.</text>
</comment>
<evidence type="ECO:0000256" key="3">
    <source>
        <dbReference type="ARBA" id="ARBA00022578"/>
    </source>
</evidence>
<organism evidence="9 12">
    <name type="scientific">Halococcus dombrowskii</name>
    <dbReference type="NCBI Taxonomy" id="179637"/>
    <lineage>
        <taxon>Archaea</taxon>
        <taxon>Methanobacteriati</taxon>
        <taxon>Methanobacteriota</taxon>
        <taxon>Stenosarchaea group</taxon>
        <taxon>Halobacteria</taxon>
        <taxon>Halobacteriales</taxon>
        <taxon>Halococcaceae</taxon>
        <taxon>Halococcus</taxon>
    </lineage>
</organism>
<sequence>MAIQSVTRTHRASIRNQRQVRDGLDTLGFAASKLWNVARWTAGRVWDACGQIPDDSVLKSYLKSHERYADLNAQSSQATLEELDEAFRGWYGHRDSGNERANPPGYRKNGDEHPRSTVTFKEDGFKHDSENGYIRLSKGRNTKEHWSDFILCAYDADPDVTIENVQVVRAVFEHGEWQLHIVCRHDIEVEPPGDRTAGIDLGICNVAAVSFGDGSLLYPGGALKEDEYYFAKKRAETDDSSSREARRLDAKRTDRRTHFLHALSKHIVSECVEREVGTLVVGDLGGIRDDENDDPTDWGDQGNLDLHGWAFDRFTSILDYKAEAKGITVETVSERDTSKSCSVCGTKADSQRVERGLYVCDECGLVANADTNGAENIRQKVLSNPQREDRDNGWMAQPAVRLFDRREGVFAPREQVVDREP</sequence>
<dbReference type="GO" id="GO:0032196">
    <property type="term" value="P:transposition"/>
    <property type="evidence" value="ECO:0007669"/>
    <property type="project" value="UniProtKB-KW"/>
</dbReference>
<keyword evidence="9" id="KW-0540">Nuclease</keyword>